<dbReference type="EMBL" id="MW348219">
    <property type="protein sequence ID" value="QRQ90212.1"/>
    <property type="molecule type" value="Genomic_RNA"/>
</dbReference>
<dbReference type="InterPro" id="IPR043502">
    <property type="entry name" value="DNA/RNA_pol_sf"/>
</dbReference>
<keyword evidence="6" id="KW-1133">Transmembrane helix</keyword>
<evidence type="ECO:0000259" key="7">
    <source>
        <dbReference type="PROSITE" id="PS50507"/>
    </source>
</evidence>
<dbReference type="GO" id="GO:0003968">
    <property type="term" value="F:RNA-directed RNA polymerase activity"/>
    <property type="evidence" value="ECO:0007669"/>
    <property type="project" value="InterPro"/>
</dbReference>
<dbReference type="InterPro" id="IPR000605">
    <property type="entry name" value="Helicase_SF3_ssDNA/RNA_vir"/>
</dbReference>
<dbReference type="GO" id="GO:0003724">
    <property type="term" value="F:RNA helicase activity"/>
    <property type="evidence" value="ECO:0007669"/>
    <property type="project" value="InterPro"/>
</dbReference>
<keyword evidence="6" id="KW-0812">Transmembrane</keyword>
<evidence type="ECO:0000259" key="8">
    <source>
        <dbReference type="PROSITE" id="PS51218"/>
    </source>
</evidence>
<keyword evidence="3" id="KW-0547">Nucleotide-binding</keyword>
<keyword evidence="2" id="KW-0548">Nucleotidyltransferase</keyword>
<keyword evidence="4" id="KW-0693">Viral RNA replication</keyword>
<dbReference type="InterPro" id="IPR043128">
    <property type="entry name" value="Rev_trsase/Diguanyl_cyclase"/>
</dbReference>
<evidence type="ECO:0000256" key="5">
    <source>
        <dbReference type="SAM" id="MobiDB-lite"/>
    </source>
</evidence>
<accession>A0A893A4N8</accession>
<dbReference type="GO" id="GO:0039694">
    <property type="term" value="P:viral RNA genome replication"/>
    <property type="evidence" value="ECO:0007669"/>
    <property type="project" value="InterPro"/>
</dbReference>
<evidence type="ECO:0000256" key="4">
    <source>
        <dbReference type="ARBA" id="ARBA00022953"/>
    </source>
</evidence>
<keyword evidence="3" id="KW-0067">ATP-binding</keyword>
<feature type="region of interest" description="Disordered" evidence="5">
    <location>
        <begin position="806"/>
        <end position="897"/>
    </location>
</feature>
<proteinExistence type="predicted"/>
<organism evidence="9">
    <name type="scientific">Riboviria sp</name>
    <dbReference type="NCBI Taxonomy" id="2585031"/>
    <lineage>
        <taxon>Viruses</taxon>
        <taxon>Riboviria</taxon>
    </lineage>
</organism>
<evidence type="ECO:0000256" key="3">
    <source>
        <dbReference type="ARBA" id="ARBA00022840"/>
    </source>
</evidence>
<evidence type="ECO:0000256" key="2">
    <source>
        <dbReference type="ARBA" id="ARBA00022695"/>
    </source>
</evidence>
<dbReference type="Pfam" id="PF00910">
    <property type="entry name" value="RNA_helicase"/>
    <property type="match status" value="1"/>
</dbReference>
<feature type="domain" description="RdRp catalytic" evidence="7">
    <location>
        <begin position="1571"/>
        <end position="1708"/>
    </location>
</feature>
<dbReference type="GO" id="GO:0006351">
    <property type="term" value="P:DNA-templated transcription"/>
    <property type="evidence" value="ECO:0007669"/>
    <property type="project" value="InterPro"/>
</dbReference>
<evidence type="ECO:0000313" key="9">
    <source>
        <dbReference type="EMBL" id="QRQ90212.1"/>
    </source>
</evidence>
<sequence>MMMGTNKNSRQSKRSESRRNLKEKERVQRRAKTRDQKHMLVGDEIADREIEEVEERPDMLPSVVYEDNRDDKPLRIREVQVGGVPSNKFAHTRDTGRVHVKWEVFRKPSSMQWDQFKGVAARAVVNSKDKEAVKRVERRGVKEELLLELQELLVEALKLTIKATIYMGSKGQGARAREMKRLRKTLAVGQCYVIPDGGTTPYVLLPYKYVIIPSTADELRLRSRSLFASEAQDAIRNYDASMPEIVSTMPATPYVQQGAGMSVPSANSSSIPVEDAMEFSKTFGAETLGVGRDWLQDHWKQVIAFSSELFAFSLVDPDSRMAYLGARATSAWCTGLLAVPGAMDIAIALVSVPAVHDFIRRAAIPNLDAVPMTQQSFVSDLYGAASDMDPQSVVGGLLAVIAAVYTLHASREQSVPAVDLWRVSSNLVGKAPLATDRTTAVTTLLRYIPVLVAGITAAATARTWLPLFGKGNIDVRYANVVAAAELDHHKTYPNKFYTSSADLLADLSYLLVDMEAELSKEPRLAVPYQRLKVIETSMLHDRAGEWREAPFVFCVHGQSGIGKSSILEVLLSTLYHDRAGEPYTPQQKFVHQSSDKFCSGLNNGHRIIVLDDVANQRIVPGLPTVDPTGLLLDINNNVLKRANMADLRDKNNVFPAPWIMGLTANTRYLGADTFSIEPVSRLRRAGLFIEPTVREQYRRANSFELDPARVKGHDPVANLFSFKISYARKAVDGNDPYRFYEIPFGEDKTLVDLMEFMCEKQREHTAHQARLSAAQTTKDYLKYSFAELRERQVRAGSLRDDAPVWAFDERSPSADREGEEKSDTLSSEASSESDGDTAPSGTEASDTDDDAEPGASAADCEAEEKSDTLTSEASSESDGDAALPGAEAADTGDDAESGTGVFVAQSFPPVTQCVRSFVALLPERVAQSTPWAAHWIFDPMQSTTVAIVAGALAIHYHWIFVALFCAFVMVATFIRSRLRRKVNVSICKVGSVAAASAFVVWLMLRPRRPAVLKQQGLTDFEQMQRAVPEANVNHMSEEEAARTRTFPQLEAIVRTSERIACLTSDSLSQVFGLTAVCSQLYVTNKHSVLPILCGSGDVFTLTMTNVRGATQRFDVTRSNFYLCPKHNEACFITVRGPTEKDLRGSLMPIATMRALFSGQSLPIANASLPILRANPASPLDKPTAACVRHTGPISAIPVSVQDTIYHMIAATPCAETKAGDCGSAFVAEVGTNPPRTMVIGIMGGYAELRGTTKSIVVPVTRESAQTAMDYFFNARGVHQSAAEFPGMLPGQRLAIGKKHPVLKVPDGTNVMGVIVDAAGANTSSLNTFRSSLLRAPMYDSPFADELLGPKQHTFPKDTTNIDVYQRVLDKLGPALAAPNAAAFDAAMRDVRAYNLALLHNSLPARPATLFEACNLTTVLAALPMNTAGGPGVRGAKRDMFELACHSACNVDGCPLYHPTADEYVQPGRDNYYPKAALLAYVSKLLTAAKSGKSIDAIFKAAPKDEPVKAIGGKVRLFYVAQTALNLLVRMYYSPIFALRRDCARSETAVGVNILGPRWEEDCLRLEKMAPRERLCGDYESYDLTLSKPLLKAAYGLGMECAIFASWDPEHLRVMDAIRDAVSRPILIMLGSVMQLDGHGMSGLAVTSDTNSIANETVVRTAFYEQNPQLQEYAGVVDLNGDTPFTRNVALSTYGDDLKGAAREVEGVVRLNNYHIRDTARTFGMTFGPASKDESELPRYYDVDTVTFLKCATVHSPELGRRIGAIALASIRKCVAFERTTAYEARVSTCQSALRLYWPHASADGQRGREAYAALRTEFARVLTVIDAERASVFPIGSLPSYDEVLDSLRAGDDAVSSDEVYALRW</sequence>
<dbReference type="GO" id="GO:0005524">
    <property type="term" value="F:ATP binding"/>
    <property type="evidence" value="ECO:0007669"/>
    <property type="project" value="UniProtKB-KW"/>
</dbReference>
<dbReference type="GO" id="GO:0003723">
    <property type="term" value="F:RNA binding"/>
    <property type="evidence" value="ECO:0007669"/>
    <property type="project" value="InterPro"/>
</dbReference>
<dbReference type="Pfam" id="PF00680">
    <property type="entry name" value="RdRP_1"/>
    <property type="match status" value="1"/>
</dbReference>
<dbReference type="InterPro" id="IPR001205">
    <property type="entry name" value="RNA-dir_pol_C"/>
</dbReference>
<feature type="region of interest" description="Disordered" evidence="5">
    <location>
        <begin position="1"/>
        <end position="48"/>
    </location>
</feature>
<dbReference type="PROSITE" id="PS50507">
    <property type="entry name" value="RDRP_SSRNA_POS"/>
    <property type="match status" value="1"/>
</dbReference>
<dbReference type="InterPro" id="IPR007094">
    <property type="entry name" value="RNA-dir_pol_PSvirus"/>
</dbReference>
<evidence type="ECO:0000256" key="1">
    <source>
        <dbReference type="ARBA" id="ARBA00022679"/>
    </source>
</evidence>
<feature type="transmembrane region" description="Helical" evidence="6">
    <location>
        <begin position="986"/>
        <end position="1004"/>
    </location>
</feature>
<reference evidence="9" key="1">
    <citation type="submission" date="2020-11" db="EMBL/GenBank/DDBJ databases">
        <title>Viral genomes from river ports along the Yangtze River in China.</title>
        <authorList>
            <person name="Lu J."/>
            <person name="Shen Q."/>
            <person name="Yang S."/>
            <person name="Zhang W."/>
        </authorList>
    </citation>
    <scope>NUCLEOTIDE SEQUENCE</scope>
    <source>
        <strain evidence="9">6nt-RDRP-5</strain>
    </source>
</reference>
<dbReference type="InterPro" id="IPR014759">
    <property type="entry name" value="Helicase_SF3_ssRNA_vir"/>
</dbReference>
<keyword evidence="6" id="KW-0472">Membrane</keyword>
<dbReference type="Gene3D" id="3.30.70.270">
    <property type="match status" value="1"/>
</dbReference>
<feature type="domain" description="SF3 helicase" evidence="8">
    <location>
        <begin position="530"/>
        <end position="706"/>
    </location>
</feature>
<dbReference type="SUPFAM" id="SSF56672">
    <property type="entry name" value="DNA/RNA polymerases"/>
    <property type="match status" value="1"/>
</dbReference>
<evidence type="ECO:0000256" key="6">
    <source>
        <dbReference type="SAM" id="Phobius"/>
    </source>
</evidence>
<name>A0A893A4N8_9VIRU</name>
<feature type="compositionally biased region" description="Basic and acidic residues" evidence="5">
    <location>
        <begin position="13"/>
        <end position="48"/>
    </location>
</feature>
<dbReference type="PROSITE" id="PS51218">
    <property type="entry name" value="SF3_HELICASE_2"/>
    <property type="match status" value="1"/>
</dbReference>
<feature type="compositionally biased region" description="Basic and acidic residues" evidence="5">
    <location>
        <begin position="806"/>
        <end position="823"/>
    </location>
</feature>
<evidence type="ECO:0008006" key="10">
    <source>
        <dbReference type="Google" id="ProtNLM"/>
    </source>
</evidence>
<keyword evidence="1" id="KW-0808">Transferase</keyword>
<protein>
    <recommendedName>
        <fullName evidence="10">SF3 helicase domain-containing protein</fullName>
    </recommendedName>
</protein>
<feature type="transmembrane region" description="Helical" evidence="6">
    <location>
        <begin position="956"/>
        <end position="974"/>
    </location>
</feature>
<feature type="compositionally biased region" description="Low complexity" evidence="5">
    <location>
        <begin position="871"/>
        <end position="889"/>
    </location>
</feature>